<evidence type="ECO:0000256" key="3">
    <source>
        <dbReference type="ARBA" id="ARBA00023002"/>
    </source>
</evidence>
<evidence type="ECO:0000313" key="5">
    <source>
        <dbReference type="EMBL" id="GMG26523.1"/>
    </source>
</evidence>
<organism evidence="5 6">
    <name type="scientific">Aspergillus oryzae</name>
    <name type="common">Yellow koji mold</name>
    <dbReference type="NCBI Taxonomy" id="5062"/>
    <lineage>
        <taxon>Eukaryota</taxon>
        <taxon>Fungi</taxon>
        <taxon>Dikarya</taxon>
        <taxon>Ascomycota</taxon>
        <taxon>Pezizomycotina</taxon>
        <taxon>Eurotiomycetes</taxon>
        <taxon>Eurotiomycetidae</taxon>
        <taxon>Eurotiales</taxon>
        <taxon>Aspergillaceae</taxon>
        <taxon>Aspergillus</taxon>
        <taxon>Aspergillus subgen. Circumdati</taxon>
    </lineage>
</organism>
<dbReference type="SUPFAM" id="SSF51735">
    <property type="entry name" value="NAD(P)-binding Rossmann-fold domains"/>
    <property type="match status" value="1"/>
</dbReference>
<feature type="region of interest" description="Disordered" evidence="4">
    <location>
        <begin position="306"/>
        <end position="400"/>
    </location>
</feature>
<keyword evidence="2" id="KW-0521">NADP</keyword>
<reference evidence="5" key="1">
    <citation type="submission" date="2023-04" db="EMBL/GenBank/DDBJ databases">
        <title>Aspergillus oryzae NBRC 4228.</title>
        <authorList>
            <person name="Ichikawa N."/>
            <person name="Sato H."/>
            <person name="Tonouchi N."/>
        </authorList>
    </citation>
    <scope>NUCLEOTIDE SEQUENCE</scope>
    <source>
        <strain evidence="5">NBRC 4228</strain>
    </source>
</reference>
<dbReference type="EMBL" id="BSYA01000027">
    <property type="protein sequence ID" value="GMG26523.1"/>
    <property type="molecule type" value="Genomic_DNA"/>
</dbReference>
<dbReference type="Proteomes" id="UP001165205">
    <property type="component" value="Unassembled WGS sequence"/>
</dbReference>
<dbReference type="InterPro" id="IPR052178">
    <property type="entry name" value="Sec_Metab_Biosynth_SDR"/>
</dbReference>
<evidence type="ECO:0000256" key="2">
    <source>
        <dbReference type="ARBA" id="ARBA00022857"/>
    </source>
</evidence>
<dbReference type="AlphaFoldDB" id="A0AAN4YH10"/>
<protein>
    <submittedName>
        <fullName evidence="5">Unnamed protein product</fullName>
    </submittedName>
</protein>
<evidence type="ECO:0000256" key="4">
    <source>
        <dbReference type="SAM" id="MobiDB-lite"/>
    </source>
</evidence>
<proteinExistence type="inferred from homology"/>
<comment type="similarity">
    <text evidence="1">Belongs to the short-chain dehydrogenases/reductases (SDR) family.</text>
</comment>
<dbReference type="InterPro" id="IPR036291">
    <property type="entry name" value="NAD(P)-bd_dom_sf"/>
</dbReference>
<dbReference type="CDD" id="cd05233">
    <property type="entry name" value="SDR_c"/>
    <property type="match status" value="1"/>
</dbReference>
<dbReference type="Pfam" id="PF00106">
    <property type="entry name" value="adh_short"/>
    <property type="match status" value="1"/>
</dbReference>
<dbReference type="PANTHER" id="PTHR43618">
    <property type="entry name" value="7-ALPHA-HYDROXYSTEROID DEHYDROGENASE"/>
    <property type="match status" value="1"/>
</dbReference>
<dbReference type="InterPro" id="IPR002347">
    <property type="entry name" value="SDR_fam"/>
</dbReference>
<feature type="region of interest" description="Disordered" evidence="4">
    <location>
        <begin position="651"/>
        <end position="801"/>
    </location>
</feature>
<feature type="compositionally biased region" description="Polar residues" evidence="4">
    <location>
        <begin position="697"/>
        <end position="709"/>
    </location>
</feature>
<dbReference type="PANTHER" id="PTHR43618:SF18">
    <property type="entry name" value="SHORT CHAIN DEHYDROGENASE_REDUCTASE FAMILY (AFU_ORTHOLOGUE AFUA_5G12480)"/>
    <property type="match status" value="1"/>
</dbReference>
<name>A0AAN4YH10_ASPOZ</name>
<accession>A0AAN4YH10</accession>
<dbReference type="PRINTS" id="PR00081">
    <property type="entry name" value="GDHRDH"/>
</dbReference>
<dbReference type="Gene3D" id="3.40.50.720">
    <property type="entry name" value="NAD(P)-binding Rossmann-like Domain"/>
    <property type="match status" value="1"/>
</dbReference>
<evidence type="ECO:0000256" key="1">
    <source>
        <dbReference type="ARBA" id="ARBA00006484"/>
    </source>
</evidence>
<feature type="compositionally biased region" description="Polar residues" evidence="4">
    <location>
        <begin position="310"/>
        <end position="334"/>
    </location>
</feature>
<keyword evidence="3" id="KW-0560">Oxidoreductase</keyword>
<gene>
    <name evidence="5" type="ORF">Aory04_000332400</name>
</gene>
<sequence length="801" mass="87164">MAAEQVCTTVSHPQYYILINVGLGRTIALALDTNNAEKVFIIGRREQPLHETAAQATNQSIIPIVADITSQESLENAYHAVAAQTSHIDLLFANSGTDGPSAHLPPKPDGSPPTLAEFRDHHWGHQMTDFSETLNVNVTGTHYTILAFLPLLDEANKRRPPQDSNELASPHPQVIVTSSVSAMMNRPASLAYSFSKAALLHLVEVFAAQLAPYRIRVNGVAPGLFYSDLSKHLFDKSGVSGRGISEGSFTTELNPLTRAGSDEDIAGTILWMASRVNDNQNATMSTHHSIKRKPVALPPQETGIILTTAPRPQTSHGKTPNTVTPTLRPTTSNGRPPELYAPPPPYSQNSNVAPPIPQPPTQPRPPQTTLSTPPLRNHKSTPNLRNPPSALPRTATDLPIPGPNAIQKAYGEVSHFLGGLIAHPTESTRHYTILRHSHGIVFYRGSTTSIAISIFSDTLLPQDRKYFLQSRGWTGKTGMKAKALFRLTDDWLDVTPSFALRANQVSPGDERAWQRDITKFRKKAPSKLLNHELRETIVARIPAEAGDGYFQLNLCQSAKKKVLCSSPVFRVLSTSLDPSSLRGASLSTMPLEVGAMVLSTYAQTAVQAIINPVTSTVSNKLTPYKPGTVTQTAAETAYSLSGMEDRVARIRNHRGNNDSNPTDETESRARQTQEYQQAGALENGPQSPFPMDFKARTQPQTQGQFSESSRLPDPSSKSKSEKPLVPNNPLHQPSKSIIPEQGESNISDAKDNSPPVPRRNPRPSFKQGADSRNVFSATGYPSSVAVWYDGEGSSSRAREGS</sequence>
<comment type="caution">
    <text evidence="5">The sequence shown here is derived from an EMBL/GenBank/DDBJ whole genome shotgun (WGS) entry which is preliminary data.</text>
</comment>
<dbReference type="GO" id="GO:0016491">
    <property type="term" value="F:oxidoreductase activity"/>
    <property type="evidence" value="ECO:0007669"/>
    <property type="project" value="UniProtKB-KW"/>
</dbReference>
<evidence type="ECO:0000313" key="6">
    <source>
        <dbReference type="Proteomes" id="UP001165205"/>
    </source>
</evidence>
<feature type="compositionally biased region" description="Pro residues" evidence="4">
    <location>
        <begin position="354"/>
        <end position="366"/>
    </location>
</feature>